<dbReference type="EMBL" id="KE375146">
    <property type="protein sequence ID" value="EPQ62874.1"/>
    <property type="molecule type" value="Genomic_DNA"/>
</dbReference>
<reference evidence="3" key="3">
    <citation type="submission" date="2018-07" db="EMBL/GenBank/DDBJ databases">
        <authorList>
            <person name="Quirk P.G."/>
            <person name="Krulwich T.A."/>
        </authorList>
    </citation>
    <scope>NUCLEOTIDE SEQUENCE</scope>
    <source>
        <strain evidence="3">96224</strain>
    </source>
</reference>
<feature type="compositionally biased region" description="Polar residues" evidence="1">
    <location>
        <begin position="158"/>
        <end position="169"/>
    </location>
</feature>
<feature type="compositionally biased region" description="Pro residues" evidence="1">
    <location>
        <begin position="170"/>
        <end position="180"/>
    </location>
</feature>
<proteinExistence type="predicted"/>
<feature type="compositionally biased region" description="Polar residues" evidence="1">
    <location>
        <begin position="35"/>
        <end position="45"/>
    </location>
</feature>
<feature type="region of interest" description="Disordered" evidence="1">
    <location>
        <begin position="93"/>
        <end position="180"/>
    </location>
</feature>
<evidence type="ECO:0000313" key="4">
    <source>
        <dbReference type="Proteomes" id="UP000053110"/>
    </source>
</evidence>
<organism evidence="3">
    <name type="scientific">Blumeria graminis f. sp. tritici 96224</name>
    <dbReference type="NCBI Taxonomy" id="1268274"/>
    <lineage>
        <taxon>Eukaryota</taxon>
        <taxon>Fungi</taxon>
        <taxon>Dikarya</taxon>
        <taxon>Ascomycota</taxon>
        <taxon>Pezizomycotina</taxon>
        <taxon>Leotiomycetes</taxon>
        <taxon>Erysiphales</taxon>
        <taxon>Erysiphaceae</taxon>
        <taxon>Blumeria</taxon>
    </lineage>
</organism>
<feature type="region of interest" description="Disordered" evidence="1">
    <location>
        <begin position="1"/>
        <end position="50"/>
    </location>
</feature>
<dbReference type="Pfam" id="PF14618">
    <property type="entry name" value="DUF4452"/>
    <property type="match status" value="1"/>
</dbReference>
<sequence>MASYYQYNNYQHSVPHNQSTLSPHATSRSRRATRPLQNSQKQSYRSARKEEEPIIVTSFRQRFEAGRSFDLDDDLEFCPSLVTDIDMFSINSASSDRSSLSSESPGSSPQSHQVSPSTFHLNPSPTPYIPAPYRAQSSNLKSNQVGSGRTRNAILIVNPSSRIDSTPSPDRQPQPFGRPW</sequence>
<reference evidence="4" key="1">
    <citation type="journal article" date="2013" name="Nat. Genet.">
        <title>The wheat powdery mildew genome shows the unique evolution of an obligate biotroph.</title>
        <authorList>
            <person name="Wicker T."/>
            <person name="Oberhaensli S."/>
            <person name="Parlange F."/>
            <person name="Buchmann J.P."/>
            <person name="Shatalina M."/>
            <person name="Roffler S."/>
            <person name="Ben-David R."/>
            <person name="Dolezel J."/>
            <person name="Simkova H."/>
            <person name="Schulze-Lefert P."/>
            <person name="Spanu P.D."/>
            <person name="Bruggmann R."/>
            <person name="Amselem J."/>
            <person name="Quesneville H."/>
            <person name="Ver Loren van Themaat E."/>
            <person name="Paape T."/>
            <person name="Shimizu K.K."/>
            <person name="Keller B."/>
        </authorList>
    </citation>
    <scope>NUCLEOTIDE SEQUENCE [LARGE SCALE GENOMIC DNA]</scope>
    <source>
        <strain evidence="4">96224</strain>
    </source>
</reference>
<feature type="compositionally biased region" description="Low complexity" evidence="1">
    <location>
        <begin position="93"/>
        <end position="112"/>
    </location>
</feature>
<name>A0A061HCX2_BLUGR</name>
<dbReference type="PANTHER" id="PTHR39615">
    <property type="entry name" value="YALI0E17897P"/>
    <property type="match status" value="1"/>
</dbReference>
<feature type="compositionally biased region" description="Polar residues" evidence="1">
    <location>
        <begin position="113"/>
        <end position="123"/>
    </location>
</feature>
<feature type="compositionally biased region" description="Polar residues" evidence="1">
    <location>
        <begin position="1"/>
        <end position="26"/>
    </location>
</feature>
<dbReference type="OrthoDB" id="5408025at2759"/>
<dbReference type="EMBL" id="UIGY01000177">
    <property type="protein sequence ID" value="SUZ12466.1"/>
    <property type="molecule type" value="Genomic_DNA"/>
</dbReference>
<dbReference type="PANTHER" id="PTHR39615:SF1">
    <property type="entry name" value="YALI0E17897P"/>
    <property type="match status" value="1"/>
</dbReference>
<accession>A0A061HCX2</accession>
<dbReference type="HOGENOM" id="CLU_092850_1_0_1"/>
<evidence type="ECO:0000313" key="3">
    <source>
        <dbReference type="EMBL" id="SUZ12466.1"/>
    </source>
</evidence>
<evidence type="ECO:0000313" key="2">
    <source>
        <dbReference type="EMBL" id="EPQ62874.1"/>
    </source>
</evidence>
<evidence type="ECO:0000256" key="1">
    <source>
        <dbReference type="SAM" id="MobiDB-lite"/>
    </source>
</evidence>
<gene>
    <name evidence="2" type="ORF">BGT96224_372</name>
    <name evidence="3" type="ORF">BGT96224V2_LOCUS5622</name>
</gene>
<protein>
    <submittedName>
        <fullName evidence="3">Bgt-372</fullName>
    </submittedName>
</protein>
<dbReference type="AlphaFoldDB" id="A0A061HCX2"/>
<feature type="compositionally biased region" description="Polar residues" evidence="1">
    <location>
        <begin position="135"/>
        <end position="150"/>
    </location>
</feature>
<reference evidence="2" key="2">
    <citation type="submission" date="2013-01" db="EMBL/GenBank/DDBJ databases">
        <title>The wheat powdery mildew genome reveals unique evolution of an obligate biotroph.</title>
        <authorList>
            <person name="Oberhaensli S."/>
            <person name="Wicker T."/>
            <person name="Keller B."/>
        </authorList>
    </citation>
    <scope>NUCLEOTIDE SEQUENCE</scope>
    <source>
        <strain evidence="2">96224</strain>
    </source>
</reference>
<dbReference type="InterPro" id="IPR027915">
    <property type="entry name" value="DUF4452"/>
</dbReference>
<dbReference type="Proteomes" id="UP000053110">
    <property type="component" value="Unassembled WGS sequence"/>
</dbReference>